<dbReference type="EMBL" id="JAPXFL010000009">
    <property type="protein sequence ID" value="KAK9502022.1"/>
    <property type="molecule type" value="Genomic_DNA"/>
</dbReference>
<feature type="transmembrane region" description="Helical" evidence="1">
    <location>
        <begin position="180"/>
        <end position="197"/>
    </location>
</feature>
<keyword evidence="1" id="KW-0812">Transmembrane</keyword>
<keyword evidence="1" id="KW-0472">Membrane</keyword>
<keyword evidence="2" id="KW-0732">Signal</keyword>
<feature type="signal peptide" evidence="2">
    <location>
        <begin position="1"/>
        <end position="17"/>
    </location>
</feature>
<evidence type="ECO:0000256" key="2">
    <source>
        <dbReference type="SAM" id="SignalP"/>
    </source>
</evidence>
<evidence type="ECO:0000313" key="4">
    <source>
        <dbReference type="Proteomes" id="UP001461498"/>
    </source>
</evidence>
<dbReference type="GO" id="GO:0016020">
    <property type="term" value="C:membrane"/>
    <property type="evidence" value="ECO:0007669"/>
    <property type="project" value="TreeGrafter"/>
</dbReference>
<evidence type="ECO:0000313" key="3">
    <source>
        <dbReference type="EMBL" id="KAK9502022.1"/>
    </source>
</evidence>
<accession>A0AAW1CUI1</accession>
<keyword evidence="4" id="KW-1185">Reference proteome</keyword>
<dbReference type="Proteomes" id="UP001461498">
    <property type="component" value="Unassembled WGS sequence"/>
</dbReference>
<sequence length="250" mass="26717">MYVHLVLLSAATSFISAATLSDPDLHNDNNFNSINHQQQFNQDPIKQIIENECHESFTPFCIKLNLMNIIGHSRIAGLQILPGVTLSSSGLPPLTTSVQSLMKQPNMVDNVLFERISDYIGTLSLNVRILNNNNGSEDNAVNTGRGKKNGGGAIIAAGLMSAATVLAVSLAGLAAISGKALMAALMALMLAGIAALNKGGDDHKTTYEIVAKPVVSHSHTHTSEVQHGHHGHYKRSLDAHQMAYSSQKPH</sequence>
<organism evidence="3 4">
    <name type="scientific">Rhynocoris fuscipes</name>
    <dbReference type="NCBI Taxonomy" id="488301"/>
    <lineage>
        <taxon>Eukaryota</taxon>
        <taxon>Metazoa</taxon>
        <taxon>Ecdysozoa</taxon>
        <taxon>Arthropoda</taxon>
        <taxon>Hexapoda</taxon>
        <taxon>Insecta</taxon>
        <taxon>Pterygota</taxon>
        <taxon>Neoptera</taxon>
        <taxon>Paraneoptera</taxon>
        <taxon>Hemiptera</taxon>
        <taxon>Heteroptera</taxon>
        <taxon>Panheteroptera</taxon>
        <taxon>Cimicomorpha</taxon>
        <taxon>Reduviidae</taxon>
        <taxon>Harpactorinae</taxon>
        <taxon>Harpactorini</taxon>
        <taxon>Rhynocoris</taxon>
    </lineage>
</organism>
<dbReference type="InterPro" id="IPR012464">
    <property type="entry name" value="DUF1676"/>
</dbReference>
<evidence type="ECO:0000256" key="1">
    <source>
        <dbReference type="SAM" id="Phobius"/>
    </source>
</evidence>
<name>A0AAW1CUI1_9HEMI</name>
<protein>
    <submittedName>
        <fullName evidence="3">Uncharacterized protein</fullName>
    </submittedName>
</protein>
<dbReference type="AlphaFoldDB" id="A0AAW1CUI1"/>
<feature type="transmembrane region" description="Helical" evidence="1">
    <location>
        <begin position="152"/>
        <end position="173"/>
    </location>
</feature>
<dbReference type="Pfam" id="PF07898">
    <property type="entry name" value="DUF1676"/>
    <property type="match status" value="1"/>
</dbReference>
<dbReference type="PANTHER" id="PTHR21879">
    <property type="entry name" value="FI03362P-RELATED-RELATED"/>
    <property type="match status" value="1"/>
</dbReference>
<keyword evidence="1" id="KW-1133">Transmembrane helix</keyword>
<reference evidence="3 4" key="1">
    <citation type="submission" date="2022-12" db="EMBL/GenBank/DDBJ databases">
        <title>Chromosome-level genome assembly of true bugs.</title>
        <authorList>
            <person name="Ma L."/>
            <person name="Li H."/>
        </authorList>
    </citation>
    <scope>NUCLEOTIDE SEQUENCE [LARGE SCALE GENOMIC DNA]</scope>
    <source>
        <strain evidence="3">Lab_2022b</strain>
    </source>
</reference>
<feature type="chain" id="PRO_5043486243" evidence="2">
    <location>
        <begin position="18"/>
        <end position="250"/>
    </location>
</feature>
<proteinExistence type="predicted"/>
<comment type="caution">
    <text evidence="3">The sequence shown here is derived from an EMBL/GenBank/DDBJ whole genome shotgun (WGS) entry which is preliminary data.</text>
</comment>
<dbReference type="PANTHER" id="PTHR21879:SF9">
    <property type="entry name" value="OSIRIS 16"/>
    <property type="match status" value="1"/>
</dbReference>
<gene>
    <name evidence="3" type="ORF">O3M35_012632</name>
</gene>